<comment type="caution">
    <text evidence="2">The sequence shown here is derived from an EMBL/GenBank/DDBJ whole genome shotgun (WGS) entry which is preliminary data.</text>
</comment>
<dbReference type="CDD" id="cd06222">
    <property type="entry name" value="RNase_H_like"/>
    <property type="match status" value="1"/>
</dbReference>
<dbReference type="Pfam" id="PF13456">
    <property type="entry name" value="RVT_3"/>
    <property type="match status" value="1"/>
</dbReference>
<evidence type="ECO:0000259" key="1">
    <source>
        <dbReference type="Pfam" id="PF13456"/>
    </source>
</evidence>
<organism evidence="2 3">
    <name type="scientific">Dipteronia sinensis</name>
    <dbReference type="NCBI Taxonomy" id="43782"/>
    <lineage>
        <taxon>Eukaryota</taxon>
        <taxon>Viridiplantae</taxon>
        <taxon>Streptophyta</taxon>
        <taxon>Embryophyta</taxon>
        <taxon>Tracheophyta</taxon>
        <taxon>Spermatophyta</taxon>
        <taxon>Magnoliopsida</taxon>
        <taxon>eudicotyledons</taxon>
        <taxon>Gunneridae</taxon>
        <taxon>Pentapetalae</taxon>
        <taxon>rosids</taxon>
        <taxon>malvids</taxon>
        <taxon>Sapindales</taxon>
        <taxon>Sapindaceae</taxon>
        <taxon>Hippocastanoideae</taxon>
        <taxon>Acereae</taxon>
        <taxon>Dipteronia</taxon>
    </lineage>
</organism>
<keyword evidence="3" id="KW-1185">Reference proteome</keyword>
<sequence length="348" mass="37973">MGTGTSFGECSAGYMGDNQKDGSSVGYFIGKGRGILKAEVTNSKSFYNFLDNLFTVEEICAAAFDLGPTKAPSQDDRITDYPLISLCNVVYKIMAKTMANGLRLVLAEVLPLGIAWKFEGFWMYTQERLVRSGATVKIYEDKWFPRPVTFKVLSPKISENIWLVRHLRTASDKVFSDKSGYKVGILMEDASPSTYGLQGTGGVVVCDLVAGMVYKKLGIHGSGRHEMPPSPSFYKFNTDAGIDAQSRWVGFGMVIRDHVGSVLGASAQVVVAEYAPPMAEAMAILQGLNFAIDSGILPIVVKYDAVGVVNMMNSDTVVYANVGYDCAEPMSLNRKHYTNQETILGLDH</sequence>
<feature type="domain" description="RNase H type-1" evidence="1">
    <location>
        <begin position="237"/>
        <end position="316"/>
    </location>
</feature>
<dbReference type="PANTHER" id="PTHR47074">
    <property type="entry name" value="BNAC02G40300D PROTEIN"/>
    <property type="match status" value="1"/>
</dbReference>
<dbReference type="GO" id="GO:0003676">
    <property type="term" value="F:nucleic acid binding"/>
    <property type="evidence" value="ECO:0007669"/>
    <property type="project" value="InterPro"/>
</dbReference>
<accession>A0AAE0EAP1</accession>
<dbReference type="EMBL" id="JANJYJ010000003">
    <property type="protein sequence ID" value="KAK3221423.1"/>
    <property type="molecule type" value="Genomic_DNA"/>
</dbReference>
<gene>
    <name evidence="2" type="ORF">Dsin_008448</name>
</gene>
<evidence type="ECO:0000313" key="2">
    <source>
        <dbReference type="EMBL" id="KAK3221423.1"/>
    </source>
</evidence>
<dbReference type="GO" id="GO:0004523">
    <property type="term" value="F:RNA-DNA hybrid ribonuclease activity"/>
    <property type="evidence" value="ECO:0007669"/>
    <property type="project" value="InterPro"/>
</dbReference>
<dbReference type="Proteomes" id="UP001281410">
    <property type="component" value="Unassembled WGS sequence"/>
</dbReference>
<reference evidence="2" key="1">
    <citation type="journal article" date="2023" name="Plant J.">
        <title>Genome sequences and population genomics provide insights into the demographic history, inbreeding, and mutation load of two 'living fossil' tree species of Dipteronia.</title>
        <authorList>
            <person name="Feng Y."/>
            <person name="Comes H.P."/>
            <person name="Chen J."/>
            <person name="Zhu S."/>
            <person name="Lu R."/>
            <person name="Zhang X."/>
            <person name="Li P."/>
            <person name="Qiu J."/>
            <person name="Olsen K.M."/>
            <person name="Qiu Y."/>
        </authorList>
    </citation>
    <scope>NUCLEOTIDE SEQUENCE</scope>
    <source>
        <strain evidence="2">NBL</strain>
    </source>
</reference>
<dbReference type="InterPro" id="IPR044730">
    <property type="entry name" value="RNase_H-like_dom_plant"/>
</dbReference>
<dbReference type="PANTHER" id="PTHR47074:SF11">
    <property type="entry name" value="REVERSE TRANSCRIPTASE-LIKE PROTEIN"/>
    <property type="match status" value="1"/>
</dbReference>
<dbReference type="InterPro" id="IPR052929">
    <property type="entry name" value="RNase_H-like_EbsB-rel"/>
</dbReference>
<dbReference type="InterPro" id="IPR036397">
    <property type="entry name" value="RNaseH_sf"/>
</dbReference>
<dbReference type="SUPFAM" id="SSF53098">
    <property type="entry name" value="Ribonuclease H-like"/>
    <property type="match status" value="1"/>
</dbReference>
<dbReference type="Gene3D" id="3.30.420.10">
    <property type="entry name" value="Ribonuclease H-like superfamily/Ribonuclease H"/>
    <property type="match status" value="1"/>
</dbReference>
<protein>
    <recommendedName>
        <fullName evidence="1">RNase H type-1 domain-containing protein</fullName>
    </recommendedName>
</protein>
<evidence type="ECO:0000313" key="3">
    <source>
        <dbReference type="Proteomes" id="UP001281410"/>
    </source>
</evidence>
<dbReference type="InterPro" id="IPR012337">
    <property type="entry name" value="RNaseH-like_sf"/>
</dbReference>
<dbReference type="AlphaFoldDB" id="A0AAE0EAP1"/>
<dbReference type="InterPro" id="IPR002156">
    <property type="entry name" value="RNaseH_domain"/>
</dbReference>
<name>A0AAE0EAP1_9ROSI</name>
<proteinExistence type="predicted"/>